<dbReference type="RefSeq" id="WP_034375793.1">
    <property type="nucleotide sequence ID" value="NZ_AWOR01000090.1"/>
</dbReference>
<gene>
    <name evidence="5" type="ORF">P353_26355</name>
</gene>
<reference evidence="5 6" key="1">
    <citation type="submission" date="2013-09" db="EMBL/GenBank/DDBJ databases">
        <title>High correlation between genotypes and phenotypes of environmental bacteria Comamonas testosteroni strains.</title>
        <authorList>
            <person name="Liu L."/>
            <person name="Zhu W."/>
            <person name="Xia X."/>
            <person name="Xu B."/>
            <person name="Luo M."/>
            <person name="Wang G."/>
        </authorList>
    </citation>
    <scope>NUCLEOTIDE SEQUENCE [LARGE SCALE GENOMIC DNA]</scope>
    <source>
        <strain evidence="5 6">JL40</strain>
    </source>
</reference>
<dbReference type="Proteomes" id="UP000029553">
    <property type="component" value="Unassembled WGS sequence"/>
</dbReference>
<keyword evidence="1" id="KW-0805">Transcription regulation</keyword>
<dbReference type="NCBIfam" id="NF033788">
    <property type="entry name" value="HTH_metalloreg"/>
    <property type="match status" value="1"/>
</dbReference>
<dbReference type="SUPFAM" id="SSF46785">
    <property type="entry name" value="Winged helix' DNA-binding domain"/>
    <property type="match status" value="1"/>
</dbReference>
<evidence type="ECO:0000256" key="3">
    <source>
        <dbReference type="ARBA" id="ARBA00023163"/>
    </source>
</evidence>
<dbReference type="PANTHER" id="PTHR43132">
    <property type="entry name" value="ARSENICAL RESISTANCE OPERON REPRESSOR ARSR-RELATED"/>
    <property type="match status" value="1"/>
</dbReference>
<organism evidence="5 6">
    <name type="scientific">Comamonas testosteroni</name>
    <name type="common">Pseudomonas testosteroni</name>
    <dbReference type="NCBI Taxonomy" id="285"/>
    <lineage>
        <taxon>Bacteria</taxon>
        <taxon>Pseudomonadati</taxon>
        <taxon>Pseudomonadota</taxon>
        <taxon>Betaproteobacteria</taxon>
        <taxon>Burkholderiales</taxon>
        <taxon>Comamonadaceae</taxon>
        <taxon>Comamonas</taxon>
    </lineage>
</organism>
<dbReference type="GO" id="GO:0003677">
    <property type="term" value="F:DNA binding"/>
    <property type="evidence" value="ECO:0007669"/>
    <property type="project" value="UniProtKB-KW"/>
</dbReference>
<keyword evidence="3" id="KW-0804">Transcription</keyword>
<dbReference type="AlphaFoldDB" id="A0A096F4H2"/>
<dbReference type="PANTHER" id="PTHR43132:SF6">
    <property type="entry name" value="HTH-TYPE TRANSCRIPTIONAL REPRESSOR CZRA"/>
    <property type="match status" value="1"/>
</dbReference>
<evidence type="ECO:0007829" key="7">
    <source>
        <dbReference type="PDB" id="6UVU"/>
    </source>
</evidence>
<dbReference type="PROSITE" id="PS50987">
    <property type="entry name" value="HTH_ARSR_2"/>
    <property type="match status" value="1"/>
</dbReference>
<keyword evidence="7" id="KW-0002">3D-structure</keyword>
<dbReference type="InterPro" id="IPR036388">
    <property type="entry name" value="WH-like_DNA-bd_sf"/>
</dbReference>
<evidence type="ECO:0000313" key="6">
    <source>
        <dbReference type="Proteomes" id="UP000029553"/>
    </source>
</evidence>
<dbReference type="InterPro" id="IPR001845">
    <property type="entry name" value="HTH_ArsR_DNA-bd_dom"/>
</dbReference>
<evidence type="ECO:0000256" key="2">
    <source>
        <dbReference type="ARBA" id="ARBA00023125"/>
    </source>
</evidence>
<dbReference type="Gene3D" id="1.10.10.10">
    <property type="entry name" value="Winged helix-like DNA-binding domain superfamily/Winged helix DNA-binding domain"/>
    <property type="match status" value="1"/>
</dbReference>
<protein>
    <submittedName>
        <fullName evidence="5">ArsR family transcriptional regulator</fullName>
    </submittedName>
</protein>
<feature type="domain" description="HTH arsR-type" evidence="4">
    <location>
        <begin position="24"/>
        <end position="119"/>
    </location>
</feature>
<accession>A0A096F4H2</accession>
<proteinExistence type="evidence at protein level"/>
<dbReference type="InterPro" id="IPR000835">
    <property type="entry name" value="HTH_MarR-typ"/>
</dbReference>
<keyword evidence="2" id="KW-0238">DNA-binding</keyword>
<dbReference type="CDD" id="cd00090">
    <property type="entry name" value="HTH_ARSR"/>
    <property type="match status" value="1"/>
</dbReference>
<sequence>MALEKRNELPACSLKPSLQDRDLITSAEAGEVVVLFKVLANDTRLRLLHALARSGGLCVTDLAAAVGMKPQAVSNQLQRLADRRILRAARCGNNIHYRIVDPCVLRMLELGLCLIEEAEQQAGG</sequence>
<evidence type="ECO:0000256" key="1">
    <source>
        <dbReference type="ARBA" id="ARBA00023015"/>
    </source>
</evidence>
<evidence type="ECO:0000313" key="5">
    <source>
        <dbReference type="EMBL" id="KGH24889.1"/>
    </source>
</evidence>
<dbReference type="PRINTS" id="PR00778">
    <property type="entry name" value="HTHARSR"/>
</dbReference>
<reference evidence="7" key="2">
    <citation type="journal article" date="2021" name="Mol. Microbiol.">
        <title>Functional and structural characterization of AntR, an Sb(III) responsive transcriptional repressor.</title>
        <authorList>
            <person name="Viswanathan T."/>
            <person name="Chen J."/>
            <person name="Wu M."/>
            <person name="An L."/>
            <person name="Kandavelu P."/>
            <person name="Sankaran B."/>
            <person name="Radhakrishnan M."/>
            <person name="Li M."/>
            <person name="Rosen B.P."/>
        </authorList>
    </citation>
    <scope>X-RAY CRYSTALLOGRAPHY (2.10 ANGSTROMS)</scope>
</reference>
<dbReference type="SMART" id="SM00418">
    <property type="entry name" value="HTH_ARSR"/>
    <property type="match status" value="1"/>
</dbReference>
<dbReference type="InterPro" id="IPR011991">
    <property type="entry name" value="ArsR-like_HTH"/>
</dbReference>
<dbReference type="PDB" id="6UVU">
    <property type="method" value="X-ray"/>
    <property type="resolution" value="2.10 A"/>
    <property type="chains" value="A/B=1-124"/>
</dbReference>
<dbReference type="EMBL" id="AWOR01000090">
    <property type="protein sequence ID" value="KGH24889.1"/>
    <property type="molecule type" value="Genomic_DNA"/>
</dbReference>
<dbReference type="Pfam" id="PF12802">
    <property type="entry name" value="MarR_2"/>
    <property type="match status" value="1"/>
</dbReference>
<dbReference type="InterPro" id="IPR036390">
    <property type="entry name" value="WH_DNA-bd_sf"/>
</dbReference>
<name>A0A096F4H2_COMTE</name>
<evidence type="ECO:0000259" key="4">
    <source>
        <dbReference type="PROSITE" id="PS50987"/>
    </source>
</evidence>
<dbReference type="SMR" id="A0A096F4H2"/>
<dbReference type="GO" id="GO:0003700">
    <property type="term" value="F:DNA-binding transcription factor activity"/>
    <property type="evidence" value="ECO:0007669"/>
    <property type="project" value="InterPro"/>
</dbReference>
<comment type="caution">
    <text evidence="5">The sequence shown here is derived from an EMBL/GenBank/DDBJ whole genome shotgun (WGS) entry which is preliminary data.</text>
</comment>
<dbReference type="InterPro" id="IPR051011">
    <property type="entry name" value="Metal_resp_trans_reg"/>
</dbReference>